<organism evidence="1">
    <name type="scientific">uncultured Lysobacter sp</name>
    <dbReference type="NCBI Taxonomy" id="271060"/>
    <lineage>
        <taxon>Bacteria</taxon>
        <taxon>Pseudomonadati</taxon>
        <taxon>Pseudomonadota</taxon>
        <taxon>Gammaproteobacteria</taxon>
        <taxon>Lysobacterales</taxon>
        <taxon>Lysobacteraceae</taxon>
        <taxon>Lysobacter</taxon>
        <taxon>environmental samples</taxon>
    </lineage>
</organism>
<dbReference type="EMBL" id="CADCUA010000435">
    <property type="protein sequence ID" value="CAA9331909.1"/>
    <property type="molecule type" value="Genomic_DNA"/>
</dbReference>
<feature type="non-terminal residue" evidence="1">
    <location>
        <position position="48"/>
    </location>
</feature>
<reference evidence="1" key="1">
    <citation type="submission" date="2020-02" db="EMBL/GenBank/DDBJ databases">
        <authorList>
            <person name="Meier V. D."/>
        </authorList>
    </citation>
    <scope>NUCLEOTIDE SEQUENCE</scope>
    <source>
        <strain evidence="1">AVDCRST_MAG71</strain>
    </source>
</reference>
<gene>
    <name evidence="1" type="ORF">AVDCRST_MAG71-1821</name>
</gene>
<name>A0A6J4LEZ0_9GAMM</name>
<feature type="non-terminal residue" evidence="1">
    <location>
        <position position="1"/>
    </location>
</feature>
<protein>
    <submittedName>
        <fullName evidence="1">Uncharacterized protein</fullName>
    </submittedName>
</protein>
<sequence>CSESVRRTYARHCRQACFGVESLRHRTAWAWHFWTQVAPAPSTISAST</sequence>
<proteinExistence type="predicted"/>
<evidence type="ECO:0000313" key="1">
    <source>
        <dbReference type="EMBL" id="CAA9331909.1"/>
    </source>
</evidence>
<dbReference type="AlphaFoldDB" id="A0A6J4LEZ0"/>
<accession>A0A6J4LEZ0</accession>